<dbReference type="EMBL" id="VIEB01001245">
    <property type="protein sequence ID" value="TQD73816.1"/>
    <property type="molecule type" value="Genomic_DNA"/>
</dbReference>
<sequence>MYGWGLTRSWVGQDKKLAAKVTTSAVRAAEFRAISAEPQHDHFIHVYADKVDQVPMSRQLPHGLLLTF</sequence>
<dbReference type="AlphaFoldDB" id="A0A540KHW4"/>
<protein>
    <submittedName>
        <fullName evidence="1">Uncharacterized protein</fullName>
    </submittedName>
</protein>
<evidence type="ECO:0000313" key="1">
    <source>
        <dbReference type="EMBL" id="TQD73816.1"/>
    </source>
</evidence>
<accession>A0A540KHW4</accession>
<keyword evidence="2" id="KW-1185">Reference proteome</keyword>
<organism evidence="1 2">
    <name type="scientific">Malus baccata</name>
    <name type="common">Siberian crab apple</name>
    <name type="synonym">Pyrus baccata</name>
    <dbReference type="NCBI Taxonomy" id="106549"/>
    <lineage>
        <taxon>Eukaryota</taxon>
        <taxon>Viridiplantae</taxon>
        <taxon>Streptophyta</taxon>
        <taxon>Embryophyta</taxon>
        <taxon>Tracheophyta</taxon>
        <taxon>Spermatophyta</taxon>
        <taxon>Magnoliopsida</taxon>
        <taxon>eudicotyledons</taxon>
        <taxon>Gunneridae</taxon>
        <taxon>Pentapetalae</taxon>
        <taxon>rosids</taxon>
        <taxon>fabids</taxon>
        <taxon>Rosales</taxon>
        <taxon>Rosaceae</taxon>
        <taxon>Amygdaloideae</taxon>
        <taxon>Maleae</taxon>
        <taxon>Malus</taxon>
    </lineage>
</organism>
<name>A0A540KHW4_MALBA</name>
<gene>
    <name evidence="1" type="ORF">C1H46_040653</name>
</gene>
<comment type="caution">
    <text evidence="1">The sequence shown here is derived from an EMBL/GenBank/DDBJ whole genome shotgun (WGS) entry which is preliminary data.</text>
</comment>
<dbReference type="Proteomes" id="UP000315295">
    <property type="component" value="Unassembled WGS sequence"/>
</dbReference>
<evidence type="ECO:0000313" key="2">
    <source>
        <dbReference type="Proteomes" id="UP000315295"/>
    </source>
</evidence>
<reference evidence="1 2" key="1">
    <citation type="journal article" date="2019" name="G3 (Bethesda)">
        <title>Sequencing of a Wild Apple (Malus baccata) Genome Unravels the Differences Between Cultivated and Wild Apple Species Regarding Disease Resistance and Cold Tolerance.</title>
        <authorList>
            <person name="Chen X."/>
        </authorList>
    </citation>
    <scope>NUCLEOTIDE SEQUENCE [LARGE SCALE GENOMIC DNA]</scope>
    <source>
        <strain evidence="2">cv. Shandingzi</strain>
        <tissue evidence="1">Leaves</tissue>
    </source>
</reference>
<proteinExistence type="predicted"/>